<evidence type="ECO:0000256" key="6">
    <source>
        <dbReference type="ARBA" id="ARBA00073001"/>
    </source>
</evidence>
<evidence type="ECO:0000313" key="7">
    <source>
        <dbReference type="Proteomes" id="UP000695007"/>
    </source>
</evidence>
<accession>A0AAJ6YUG1</accession>
<sequence>MNVINAIKYYVTKMTEESGPGMKVLLMDKQTTSIISLVFSQSEILMKEVYLFDRIDAAVRNEGLKHLKCIVFVRPTEENIRLLSDELRYPKYGVYYIYFSNIIPKTDIKLLAENDEQEVVREVHEFYADYLAINSHLFSFGISTCSKGLNWEKPYFERTVQGIIAVLLSLKKCPLIRFQNNSDMCKHLAEKIRYVLNQESNSFKFRQESQPILLILDRRDDPVTPLLNQWTYQAMVHELLTINNNRVDLSNVKGITKELKEVVLSAQHDEFYANNLYLNFGEIGQVIKSLMDEFQKKAKKHQKVESIADMKAFVETYPLFKKMSGTVAKHVTVVGELSTLVANYNLLEVSELEQELSCQSEHSTQLQKIKKLINDSRVRDIDATRLVMLYALHYAKQTSNDIAGLYSMLKKRNVPEKYTKLVYSILDYSGVSTKQINLFDREAVAKITKKLFKGLNGVDNIYTQHTPLLTEIIEDLIKGKLNSQSFPYLGNTVITRKPQDIIVFMIGGTTYEESLAIYNLNKQNPGTKIILGGTTVHNFDSFCEEIEATVVGTIARYKPRSVRDRSDFDHN</sequence>
<dbReference type="CTD" id="11311"/>
<evidence type="ECO:0000313" key="8">
    <source>
        <dbReference type="RefSeq" id="XP_011504615.1"/>
    </source>
</evidence>
<comment type="subcellular location">
    <subcellularLocation>
        <location evidence="1">Endomembrane system</location>
        <topology evidence="1">Peripheral membrane protein</topology>
    </subcellularLocation>
</comment>
<dbReference type="FunFam" id="3.40.50.2060:FF:000003">
    <property type="entry name" value="vacuolar protein sorting-associated protein 45 isoform X1"/>
    <property type="match status" value="1"/>
</dbReference>
<dbReference type="InterPro" id="IPR027482">
    <property type="entry name" value="Sec1-like_dom2"/>
</dbReference>
<keyword evidence="4" id="KW-0653">Protein transport</keyword>
<name>A0AAJ6YUG1_9HYME</name>
<dbReference type="RefSeq" id="XP_011504615.1">
    <property type="nucleotide sequence ID" value="XM_011506313.1"/>
</dbReference>
<dbReference type="Gene3D" id="3.40.50.2060">
    <property type="match status" value="1"/>
</dbReference>
<dbReference type="GO" id="GO:0015031">
    <property type="term" value="P:protein transport"/>
    <property type="evidence" value="ECO:0007669"/>
    <property type="project" value="UniProtKB-KW"/>
</dbReference>
<dbReference type="PIRSF" id="PIRSF005715">
    <property type="entry name" value="VPS45_Sec1"/>
    <property type="match status" value="1"/>
</dbReference>
<dbReference type="GO" id="GO:0031410">
    <property type="term" value="C:cytoplasmic vesicle"/>
    <property type="evidence" value="ECO:0007669"/>
    <property type="project" value="UniProtKB-ARBA"/>
</dbReference>
<dbReference type="InterPro" id="IPR001619">
    <property type="entry name" value="Sec1-like"/>
</dbReference>
<dbReference type="FunFam" id="3.90.830.10:FF:000002">
    <property type="entry name" value="Vacuolar protein sorting-associated protein 45"/>
    <property type="match status" value="1"/>
</dbReference>
<protein>
    <recommendedName>
        <fullName evidence="6">Vacuolar protein sorting-associated protein 45</fullName>
    </recommendedName>
</protein>
<keyword evidence="3" id="KW-0813">Transport</keyword>
<dbReference type="SUPFAM" id="SSF56815">
    <property type="entry name" value="Sec1/munc18-like (SM) proteins"/>
    <property type="match status" value="1"/>
</dbReference>
<evidence type="ECO:0000256" key="3">
    <source>
        <dbReference type="ARBA" id="ARBA00022448"/>
    </source>
</evidence>
<keyword evidence="5" id="KW-0472">Membrane</keyword>
<dbReference type="Gene3D" id="1.25.40.60">
    <property type="match status" value="1"/>
</dbReference>
<evidence type="ECO:0000256" key="5">
    <source>
        <dbReference type="ARBA" id="ARBA00023136"/>
    </source>
</evidence>
<dbReference type="InterPro" id="IPR036045">
    <property type="entry name" value="Sec1-like_sf"/>
</dbReference>
<dbReference type="PANTHER" id="PTHR11679">
    <property type="entry name" value="VESICLE PROTEIN SORTING-ASSOCIATED"/>
    <property type="match status" value="1"/>
</dbReference>
<organism evidence="7 8">
    <name type="scientific">Ceratosolen solmsi marchali</name>
    <dbReference type="NCBI Taxonomy" id="326594"/>
    <lineage>
        <taxon>Eukaryota</taxon>
        <taxon>Metazoa</taxon>
        <taxon>Ecdysozoa</taxon>
        <taxon>Arthropoda</taxon>
        <taxon>Hexapoda</taxon>
        <taxon>Insecta</taxon>
        <taxon>Pterygota</taxon>
        <taxon>Neoptera</taxon>
        <taxon>Endopterygota</taxon>
        <taxon>Hymenoptera</taxon>
        <taxon>Apocrita</taxon>
        <taxon>Proctotrupomorpha</taxon>
        <taxon>Chalcidoidea</taxon>
        <taxon>Agaonidae</taxon>
        <taxon>Agaoninae</taxon>
        <taxon>Ceratosolen</taxon>
    </lineage>
</organism>
<dbReference type="KEGG" id="csol:105367556"/>
<dbReference type="Gene3D" id="3.40.50.1910">
    <property type="match status" value="1"/>
</dbReference>
<dbReference type="GeneID" id="105367556"/>
<dbReference type="Proteomes" id="UP000695007">
    <property type="component" value="Unplaced"/>
</dbReference>
<dbReference type="AlphaFoldDB" id="A0AAJ6YUG1"/>
<reference evidence="8" key="1">
    <citation type="submission" date="2025-08" db="UniProtKB">
        <authorList>
            <consortium name="RefSeq"/>
        </authorList>
    </citation>
    <scope>IDENTIFICATION</scope>
</reference>
<dbReference type="Gene3D" id="3.90.830.10">
    <property type="entry name" value="Syntaxin Binding Protein 1, Chain A, domain 2"/>
    <property type="match status" value="1"/>
</dbReference>
<evidence type="ECO:0000256" key="4">
    <source>
        <dbReference type="ARBA" id="ARBA00022927"/>
    </source>
</evidence>
<keyword evidence="7" id="KW-1185">Reference proteome</keyword>
<dbReference type="InterPro" id="IPR043154">
    <property type="entry name" value="Sec-1-like_dom1"/>
</dbReference>
<gene>
    <name evidence="8" type="primary">LOC105367556</name>
</gene>
<comment type="similarity">
    <text evidence="2">Belongs to the STXBP/unc-18/SEC1 family.</text>
</comment>
<dbReference type="InterPro" id="IPR043127">
    <property type="entry name" value="Sec-1-like_dom3a"/>
</dbReference>
<dbReference type="GO" id="GO:0012505">
    <property type="term" value="C:endomembrane system"/>
    <property type="evidence" value="ECO:0007669"/>
    <property type="project" value="UniProtKB-SubCell"/>
</dbReference>
<proteinExistence type="inferred from homology"/>
<dbReference type="Pfam" id="PF00995">
    <property type="entry name" value="Sec1"/>
    <property type="match status" value="1"/>
</dbReference>
<evidence type="ECO:0000256" key="1">
    <source>
        <dbReference type="ARBA" id="ARBA00004184"/>
    </source>
</evidence>
<dbReference type="GO" id="GO:0016192">
    <property type="term" value="P:vesicle-mediated transport"/>
    <property type="evidence" value="ECO:0007669"/>
    <property type="project" value="InterPro"/>
</dbReference>
<evidence type="ECO:0000256" key="2">
    <source>
        <dbReference type="ARBA" id="ARBA00009884"/>
    </source>
</evidence>